<dbReference type="GO" id="GO:0005777">
    <property type="term" value="C:peroxisome"/>
    <property type="evidence" value="ECO:0007669"/>
    <property type="project" value="UniProtKB-SubCell"/>
</dbReference>
<gene>
    <name evidence="5" type="ORF">KUDE01_031862</name>
</gene>
<keyword evidence="2" id="KW-0576">Peroxisome</keyword>
<dbReference type="AlphaFoldDB" id="A0AAD9B6C9"/>
<dbReference type="GO" id="GO:0005739">
    <property type="term" value="C:mitochondrion"/>
    <property type="evidence" value="ECO:0007669"/>
    <property type="project" value="TreeGrafter"/>
</dbReference>
<proteinExistence type="predicted"/>
<name>A0AAD9B6C9_DISEL</name>
<dbReference type="Gene3D" id="1.20.80.10">
    <property type="match status" value="1"/>
</dbReference>
<dbReference type="GO" id="GO:0000062">
    <property type="term" value="F:fatty-acyl-CoA binding"/>
    <property type="evidence" value="ECO:0007669"/>
    <property type="project" value="InterPro"/>
</dbReference>
<dbReference type="PANTHER" id="PTHR43684:SF1">
    <property type="entry name" value="ENOYL-COA DELTA ISOMERASE 2"/>
    <property type="match status" value="1"/>
</dbReference>
<dbReference type="CDD" id="cd00435">
    <property type="entry name" value="ACBP"/>
    <property type="match status" value="1"/>
</dbReference>
<dbReference type="Pfam" id="PF00887">
    <property type="entry name" value="ACBP"/>
    <property type="match status" value="1"/>
</dbReference>
<evidence type="ECO:0000313" key="6">
    <source>
        <dbReference type="Proteomes" id="UP001228049"/>
    </source>
</evidence>
<dbReference type="PANTHER" id="PTHR43684">
    <property type="match status" value="1"/>
</dbReference>
<evidence type="ECO:0000256" key="1">
    <source>
        <dbReference type="ARBA" id="ARBA00004275"/>
    </source>
</evidence>
<dbReference type="EMBL" id="JASDAP010000137">
    <property type="protein sequence ID" value="KAK1875393.1"/>
    <property type="molecule type" value="Genomic_DNA"/>
</dbReference>
<dbReference type="PROSITE" id="PS51228">
    <property type="entry name" value="ACB_2"/>
    <property type="match status" value="1"/>
</dbReference>
<accession>A0AAD9B6C9</accession>
<evidence type="ECO:0000313" key="5">
    <source>
        <dbReference type="EMBL" id="KAK1875393.1"/>
    </source>
</evidence>
<organism evidence="5 6">
    <name type="scientific">Dissostichus eleginoides</name>
    <name type="common">Patagonian toothfish</name>
    <name type="synonym">Dissostichus amissus</name>
    <dbReference type="NCBI Taxonomy" id="100907"/>
    <lineage>
        <taxon>Eukaryota</taxon>
        <taxon>Metazoa</taxon>
        <taxon>Chordata</taxon>
        <taxon>Craniata</taxon>
        <taxon>Vertebrata</taxon>
        <taxon>Euteleostomi</taxon>
        <taxon>Actinopterygii</taxon>
        <taxon>Neopterygii</taxon>
        <taxon>Teleostei</taxon>
        <taxon>Neoteleostei</taxon>
        <taxon>Acanthomorphata</taxon>
        <taxon>Eupercaria</taxon>
        <taxon>Perciformes</taxon>
        <taxon>Notothenioidei</taxon>
        <taxon>Nototheniidae</taxon>
        <taxon>Dissostichus</taxon>
    </lineage>
</organism>
<dbReference type="SUPFAM" id="SSF52096">
    <property type="entry name" value="ClpP/crotonase"/>
    <property type="match status" value="1"/>
</dbReference>
<dbReference type="InterPro" id="IPR051053">
    <property type="entry name" value="ECH/Chromodomain_protein"/>
</dbReference>
<dbReference type="InterPro" id="IPR014748">
    <property type="entry name" value="Enoyl-CoA_hydra_C"/>
</dbReference>
<dbReference type="InterPro" id="IPR014352">
    <property type="entry name" value="FERM/acyl-CoA-bd_prot_sf"/>
</dbReference>
<feature type="domain" description="ACB" evidence="4">
    <location>
        <begin position="42"/>
        <end position="127"/>
    </location>
</feature>
<dbReference type="InterPro" id="IPR035984">
    <property type="entry name" value="Acyl-CoA-binding_sf"/>
</dbReference>
<dbReference type="GO" id="GO:0004165">
    <property type="term" value="F:delta(3)-delta(2)-enoyl-CoA isomerase activity"/>
    <property type="evidence" value="ECO:0007669"/>
    <property type="project" value="TreeGrafter"/>
</dbReference>
<keyword evidence="6" id="KW-1185">Reference proteome</keyword>
<protein>
    <submittedName>
        <fullName evidence="5">Enoyl-CoA delta isomerase 2 mitochondrial</fullName>
    </submittedName>
</protein>
<dbReference type="Proteomes" id="UP001228049">
    <property type="component" value="Unassembled WGS sequence"/>
</dbReference>
<dbReference type="InterPro" id="IPR029045">
    <property type="entry name" value="ClpP/crotonase-like_dom_sf"/>
</dbReference>
<dbReference type="InterPro" id="IPR000582">
    <property type="entry name" value="Acyl-CoA-binding_protein"/>
</dbReference>
<comment type="caution">
    <text evidence="5">The sequence shown here is derived from an EMBL/GenBank/DDBJ whole genome shotgun (WGS) entry which is preliminary data.</text>
</comment>
<sequence>MAGIALKLSAPLRFAKLRSLSRFSSVPSLRFHTAGSPMMGATVEQFEQAKNKMSTLKNDPGNEAKLKIYALFKQASQGPCNTPKPGMLDFVGKVKWDAWNSLGSISQDEARQQYCDFIGSLVSAEGGLPPHWLQSLLEAELRAGDFYCSGNDLSNFTKIPEGGLQEMAKKGGDLLRSYVKAFIDFPKPLVAVVNGPAVGISVTLMGLFDLATFHTPFSQLGQSAEGCSSYTFPKIMGSASESCCSTRSSQRSRRVSSTRPESLALSKQLIRSMEKQRLHDVNDAEVERLMERWTSDECFQAVMSFFQNKAKL</sequence>
<comment type="subcellular location">
    <subcellularLocation>
        <location evidence="1">Peroxisome</location>
    </subcellularLocation>
</comment>
<dbReference type="Gene3D" id="3.90.226.10">
    <property type="entry name" value="2-enoyl-CoA Hydratase, Chain A, domain 1"/>
    <property type="match status" value="1"/>
</dbReference>
<dbReference type="PROSITE" id="PS00880">
    <property type="entry name" value="ACB_1"/>
    <property type="match status" value="1"/>
</dbReference>
<dbReference type="CDD" id="cd06558">
    <property type="entry name" value="crotonase-like"/>
    <property type="match status" value="1"/>
</dbReference>
<dbReference type="InterPro" id="IPR022408">
    <property type="entry name" value="Acyl-CoA-binding_prot_CS"/>
</dbReference>
<evidence type="ECO:0000259" key="4">
    <source>
        <dbReference type="PROSITE" id="PS51228"/>
    </source>
</evidence>
<evidence type="ECO:0000256" key="3">
    <source>
        <dbReference type="ARBA" id="ARBA00023235"/>
    </source>
</evidence>
<dbReference type="Gene3D" id="1.10.12.10">
    <property type="entry name" value="Lyase 2-enoyl-coa Hydratase, Chain A, domain 2"/>
    <property type="match status" value="1"/>
</dbReference>
<evidence type="ECO:0000256" key="2">
    <source>
        <dbReference type="ARBA" id="ARBA00023140"/>
    </source>
</evidence>
<dbReference type="SUPFAM" id="SSF47027">
    <property type="entry name" value="Acyl-CoA binding protein"/>
    <property type="match status" value="1"/>
</dbReference>
<dbReference type="PRINTS" id="PR00689">
    <property type="entry name" value="ACOABINDINGP"/>
</dbReference>
<reference evidence="5" key="1">
    <citation type="submission" date="2023-04" db="EMBL/GenBank/DDBJ databases">
        <title>Chromosome-level genome of Chaenocephalus aceratus.</title>
        <authorList>
            <person name="Park H."/>
        </authorList>
    </citation>
    <scope>NUCLEOTIDE SEQUENCE</scope>
    <source>
        <strain evidence="5">DE</strain>
        <tissue evidence="5">Muscle</tissue>
    </source>
</reference>
<keyword evidence="3 5" id="KW-0413">Isomerase</keyword>